<protein>
    <submittedName>
        <fullName evidence="2">Uncharacterized protein</fullName>
    </submittedName>
</protein>
<dbReference type="Proteomes" id="UP001165653">
    <property type="component" value="Unassembled WGS sequence"/>
</dbReference>
<gene>
    <name evidence="2" type="ORF">OJ996_11355</name>
</gene>
<sequence>MTILLALGLFSATACQDGEETAAARSDHPERQEADTAANATGRYIMEAVWTPRLDQEDDLD</sequence>
<evidence type="ECO:0000256" key="1">
    <source>
        <dbReference type="SAM" id="MobiDB-lite"/>
    </source>
</evidence>
<comment type="caution">
    <text evidence="2">The sequence shown here is derived from an EMBL/GenBank/DDBJ whole genome shotgun (WGS) entry which is preliminary data.</text>
</comment>
<reference evidence="2" key="1">
    <citation type="submission" date="2022-10" db="EMBL/GenBank/DDBJ databases">
        <title>Luteolibacter sp. GHJ8, whole genome shotgun sequencing project.</title>
        <authorList>
            <person name="Zhao G."/>
            <person name="Shen L."/>
        </authorList>
    </citation>
    <scope>NUCLEOTIDE SEQUENCE</scope>
    <source>
        <strain evidence="2">GHJ8</strain>
    </source>
</reference>
<feature type="region of interest" description="Disordered" evidence="1">
    <location>
        <begin position="20"/>
        <end position="39"/>
    </location>
</feature>
<evidence type="ECO:0000313" key="2">
    <source>
        <dbReference type="EMBL" id="MCW1914176.1"/>
    </source>
</evidence>
<name>A0ABT3G3V5_9BACT</name>
<feature type="compositionally biased region" description="Basic and acidic residues" evidence="1">
    <location>
        <begin position="25"/>
        <end position="34"/>
    </location>
</feature>
<dbReference type="RefSeq" id="WP_264513688.1">
    <property type="nucleotide sequence ID" value="NZ_JAPDDR010000005.1"/>
</dbReference>
<keyword evidence="3" id="KW-1185">Reference proteome</keyword>
<organism evidence="2 3">
    <name type="scientific">Luteolibacter rhizosphaerae</name>
    <dbReference type="NCBI Taxonomy" id="2989719"/>
    <lineage>
        <taxon>Bacteria</taxon>
        <taxon>Pseudomonadati</taxon>
        <taxon>Verrucomicrobiota</taxon>
        <taxon>Verrucomicrobiia</taxon>
        <taxon>Verrucomicrobiales</taxon>
        <taxon>Verrucomicrobiaceae</taxon>
        <taxon>Luteolibacter</taxon>
    </lineage>
</organism>
<evidence type="ECO:0000313" key="3">
    <source>
        <dbReference type="Proteomes" id="UP001165653"/>
    </source>
</evidence>
<accession>A0ABT3G3V5</accession>
<proteinExistence type="predicted"/>
<dbReference type="EMBL" id="JAPDDR010000005">
    <property type="protein sequence ID" value="MCW1914176.1"/>
    <property type="molecule type" value="Genomic_DNA"/>
</dbReference>